<name>A0ABR7YNE8_9SPHI</name>
<evidence type="ECO:0000313" key="2">
    <source>
        <dbReference type="EMBL" id="MBD1432863.1"/>
    </source>
</evidence>
<proteinExistence type="predicted"/>
<evidence type="ECO:0008006" key="4">
    <source>
        <dbReference type="Google" id="ProtNLM"/>
    </source>
</evidence>
<evidence type="ECO:0000313" key="3">
    <source>
        <dbReference type="Proteomes" id="UP000602759"/>
    </source>
</evidence>
<dbReference type="Pfam" id="PF14055">
    <property type="entry name" value="NVEALA"/>
    <property type="match status" value="1"/>
</dbReference>
<comment type="caution">
    <text evidence="2">The sequence shown here is derived from an EMBL/GenBank/DDBJ whole genome shotgun (WGS) entry which is preliminary data.</text>
</comment>
<keyword evidence="3" id="KW-1185">Reference proteome</keyword>
<evidence type="ECO:0000256" key="1">
    <source>
        <dbReference type="SAM" id="SignalP"/>
    </source>
</evidence>
<dbReference type="InterPro" id="IPR025905">
    <property type="entry name" value="NVEALA"/>
</dbReference>
<protein>
    <recommendedName>
        <fullName evidence="4">NVEALA protein</fullName>
    </recommendedName>
</protein>
<feature type="chain" id="PRO_5047051211" description="NVEALA protein" evidence="1">
    <location>
        <begin position="20"/>
        <end position="70"/>
    </location>
</feature>
<sequence>MKKYLMLLTCCVAIGIAMNVSLQFRIDSDKSEITLGNIEALAQGESGSGNCWFRASVDCPYSSIKVLYVE</sequence>
<organism evidence="2 3">
    <name type="scientific">Sphingobacterium micropteri</name>
    <dbReference type="NCBI Taxonomy" id="2763501"/>
    <lineage>
        <taxon>Bacteria</taxon>
        <taxon>Pseudomonadati</taxon>
        <taxon>Bacteroidota</taxon>
        <taxon>Sphingobacteriia</taxon>
        <taxon>Sphingobacteriales</taxon>
        <taxon>Sphingobacteriaceae</taxon>
        <taxon>Sphingobacterium</taxon>
    </lineage>
</organism>
<keyword evidence="1" id="KW-0732">Signal</keyword>
<accession>A0ABR7YNE8</accession>
<dbReference type="EMBL" id="JACOIK010000005">
    <property type="protein sequence ID" value="MBD1432863.1"/>
    <property type="molecule type" value="Genomic_DNA"/>
</dbReference>
<feature type="signal peptide" evidence="1">
    <location>
        <begin position="1"/>
        <end position="19"/>
    </location>
</feature>
<reference evidence="2 3" key="1">
    <citation type="submission" date="2020-08" db="EMBL/GenBank/DDBJ databases">
        <title>Sphingobacterium sp. DN00404 isolated from aquaculture water.</title>
        <authorList>
            <person name="Zhang M."/>
        </authorList>
    </citation>
    <scope>NUCLEOTIDE SEQUENCE [LARGE SCALE GENOMIC DNA]</scope>
    <source>
        <strain evidence="2 3">DN00404</strain>
    </source>
</reference>
<gene>
    <name evidence="2" type="ORF">H8B06_08510</name>
</gene>
<dbReference type="RefSeq" id="WP_190993851.1">
    <property type="nucleotide sequence ID" value="NZ_JACOIK010000005.1"/>
</dbReference>
<dbReference type="Proteomes" id="UP000602759">
    <property type="component" value="Unassembled WGS sequence"/>
</dbReference>